<name>A0A844T353_9BRAD</name>
<dbReference type="Proteomes" id="UP000449969">
    <property type="component" value="Unassembled WGS sequence"/>
</dbReference>
<keyword evidence="2" id="KW-0032">Aminotransferase</keyword>
<dbReference type="InterPro" id="IPR051446">
    <property type="entry name" value="HTH_trans_reg/aminotransferase"/>
</dbReference>
<dbReference type="InterPro" id="IPR004839">
    <property type="entry name" value="Aminotransferase_I/II_large"/>
</dbReference>
<dbReference type="InterPro" id="IPR015424">
    <property type="entry name" value="PyrdxlP-dep_Trfase"/>
</dbReference>
<dbReference type="GO" id="GO:0030170">
    <property type="term" value="F:pyridoxal phosphate binding"/>
    <property type="evidence" value="ECO:0007669"/>
    <property type="project" value="InterPro"/>
</dbReference>
<proteinExistence type="predicted"/>
<dbReference type="EMBL" id="WQNE01000006">
    <property type="protein sequence ID" value="MVT73553.1"/>
    <property type="molecule type" value="Genomic_DNA"/>
</dbReference>
<dbReference type="PANTHER" id="PTHR46577:SF1">
    <property type="entry name" value="HTH-TYPE TRANSCRIPTIONAL REGULATORY PROTEIN GABR"/>
    <property type="match status" value="1"/>
</dbReference>
<accession>A0A844T353</accession>
<dbReference type="GO" id="GO:0008483">
    <property type="term" value="F:transaminase activity"/>
    <property type="evidence" value="ECO:0007669"/>
    <property type="project" value="UniProtKB-KW"/>
</dbReference>
<organism evidence="2 3">
    <name type="scientific">Bradyrhizobium cajani</name>
    <dbReference type="NCBI Taxonomy" id="1928661"/>
    <lineage>
        <taxon>Bacteria</taxon>
        <taxon>Pseudomonadati</taxon>
        <taxon>Pseudomonadota</taxon>
        <taxon>Alphaproteobacteria</taxon>
        <taxon>Hyphomicrobiales</taxon>
        <taxon>Nitrobacteraceae</taxon>
        <taxon>Bradyrhizobium</taxon>
    </lineage>
</organism>
<comment type="caution">
    <text evidence="2">The sequence shown here is derived from an EMBL/GenBank/DDBJ whole genome shotgun (WGS) entry which is preliminary data.</text>
</comment>
<evidence type="ECO:0000313" key="2">
    <source>
        <dbReference type="EMBL" id="MVT73553.1"/>
    </source>
</evidence>
<dbReference type="InterPro" id="IPR015421">
    <property type="entry name" value="PyrdxlP-dep_Trfase_major"/>
</dbReference>
<dbReference type="CDD" id="cd00609">
    <property type="entry name" value="AAT_like"/>
    <property type="match status" value="1"/>
</dbReference>
<dbReference type="RefSeq" id="WP_157329508.1">
    <property type="nucleotide sequence ID" value="NZ_JANADL010000005.1"/>
</dbReference>
<dbReference type="OrthoDB" id="9794015at2"/>
<dbReference type="SUPFAM" id="SSF53383">
    <property type="entry name" value="PLP-dependent transferases"/>
    <property type="match status" value="1"/>
</dbReference>
<dbReference type="Gene3D" id="3.40.640.10">
    <property type="entry name" value="Type I PLP-dependent aspartate aminotransferase-like (Major domain)"/>
    <property type="match status" value="1"/>
</dbReference>
<keyword evidence="2" id="KW-0808">Transferase</keyword>
<dbReference type="AlphaFoldDB" id="A0A844T353"/>
<protein>
    <submittedName>
        <fullName evidence="2">Aminotransferase class I/II-fold pyridoxal phosphate-dependent enzyme</fullName>
    </submittedName>
</protein>
<sequence length="371" mass="40121">MSGGETTAPIDMTRTWAPHVPAFREHVERSLTAAARAPDLTSTIQRHRFHGSARDKQAAADWLRNRLGARPNSNRLLMTGGTQNTLMVLFSRLAPQGAAIAAERLTYAAIGQLAMLGRISVLPVDIDDDGMRDDSLEALCKAHNLAAVYINPTGHNPTTSMMSLERRQRIARVARKYALPIIEDDVHGLIASNAPPPLASIAPDLTWYLMSVSKCLGIGLRTAYLIAPSDGGLADLLRPIPSVSSWFVPGLSAAIITHLIESGAASHIVGQISKEIAARQDIAQEMLGHLGVMRTNKSSLHVWIDLPSPWTAEPFIQAAHTKGVILRHPRVFATLGVNVEHNIRASLIAPSTHEDLRRGLGVLAALLLSRT</sequence>
<dbReference type="Pfam" id="PF00155">
    <property type="entry name" value="Aminotran_1_2"/>
    <property type="match status" value="1"/>
</dbReference>
<dbReference type="PANTHER" id="PTHR46577">
    <property type="entry name" value="HTH-TYPE TRANSCRIPTIONAL REGULATORY PROTEIN GABR"/>
    <property type="match status" value="1"/>
</dbReference>
<evidence type="ECO:0000259" key="1">
    <source>
        <dbReference type="Pfam" id="PF00155"/>
    </source>
</evidence>
<feature type="domain" description="Aminotransferase class I/classII large" evidence="1">
    <location>
        <begin position="48"/>
        <end position="361"/>
    </location>
</feature>
<gene>
    <name evidence="2" type="ORF">GPL20_10735</name>
</gene>
<reference evidence="2 3" key="1">
    <citation type="submission" date="2019-12" db="EMBL/GenBank/DDBJ databases">
        <title>Draft genome sequences Bradyrhizobium cajani AMBPC1010, Bradyrhizobium pachyrhizi AMBPC1040 and Bradyrhizobium yuanmingense ALSPC3051, three plant growth promoting strains isolated from nodules of Cajanus cajan L. in Dominican Republic.</title>
        <authorList>
            <person name="Flores-Felix J.D."/>
            <person name="Araujo J."/>
            <person name="Diaz-Alcantara C."/>
            <person name="Gonzalez-Andres F."/>
            <person name="Velazquez E."/>
        </authorList>
    </citation>
    <scope>NUCLEOTIDE SEQUENCE [LARGE SCALE GENOMIC DNA]</scope>
    <source>
        <strain evidence="2 3">1010</strain>
    </source>
</reference>
<evidence type="ECO:0000313" key="3">
    <source>
        <dbReference type="Proteomes" id="UP000449969"/>
    </source>
</evidence>
<keyword evidence="3" id="KW-1185">Reference proteome</keyword>